<sequence length="333" mass="35456">MGLFGRKKKEEDVVEEAQDDNELNLAYGNDDDCSTEGDSLPPPPPGAGSTKQNLSLNDSHTVEDSPSADEANDVGDSMLSDDPNSSMDEKDKDQDSSRRNKMLLIFASIATFCILLGLAIKLGLDSKELQNRSSANASDLDGTDADAANDGSSFDSPIAGGDAEEDVFTTSDTIPPVEIEPEVVTTPIVPTVGELTQVPTIDSSVVVTDAATGGATDAGTDDDDLTDDFAVTECAVDEISASSSCDNGVSSTSIRMCIADETSDQFWAWIETPEAYAPIQFRDWGWVREGQDREVLGLPEGNYVLGLYSNGNEDMDEYPLIASSEFTILCATN</sequence>
<keyword evidence="2" id="KW-0812">Transmembrane</keyword>
<evidence type="ECO:0000313" key="4">
    <source>
        <dbReference type="Proteomes" id="UP000095751"/>
    </source>
</evidence>
<keyword evidence="2" id="KW-1133">Transmembrane helix</keyword>
<dbReference type="OrthoDB" id="10613519at2759"/>
<feature type="region of interest" description="Disordered" evidence="1">
    <location>
        <begin position="134"/>
        <end position="163"/>
    </location>
</feature>
<reference evidence="3 4" key="1">
    <citation type="submission" date="2016-09" db="EMBL/GenBank/DDBJ databases">
        <title>Extensive genetic diversity and differential bi-allelic expression allows diatom success in the polar Southern Ocean.</title>
        <authorList>
            <consortium name="DOE Joint Genome Institute"/>
            <person name="Mock T."/>
            <person name="Otillar R.P."/>
            <person name="Strauss J."/>
            <person name="Dupont C."/>
            <person name="Frickenhaus S."/>
            <person name="Maumus F."/>
            <person name="Mcmullan M."/>
            <person name="Sanges R."/>
            <person name="Schmutz J."/>
            <person name="Toseland A."/>
            <person name="Valas R."/>
            <person name="Veluchamy A."/>
            <person name="Ward B.J."/>
            <person name="Allen A."/>
            <person name="Barry K."/>
            <person name="Falciatore A."/>
            <person name="Ferrante M."/>
            <person name="Fortunato A.E."/>
            <person name="Gloeckner G."/>
            <person name="Gruber A."/>
            <person name="Hipkin R."/>
            <person name="Janech M."/>
            <person name="Kroth P."/>
            <person name="Leese F."/>
            <person name="Lindquist E."/>
            <person name="Lyon B.R."/>
            <person name="Martin J."/>
            <person name="Mayer C."/>
            <person name="Parker M."/>
            <person name="Quesneville H."/>
            <person name="Raymond J."/>
            <person name="Uhlig C."/>
            <person name="Valentin K.U."/>
            <person name="Worden A.Z."/>
            <person name="Armbrust E.V."/>
            <person name="Bowler C."/>
            <person name="Green B."/>
            <person name="Moulton V."/>
            <person name="Van Oosterhout C."/>
            <person name="Grigoriev I."/>
        </authorList>
    </citation>
    <scope>NUCLEOTIDE SEQUENCE [LARGE SCALE GENOMIC DNA]</scope>
    <source>
        <strain evidence="3 4">CCMP1102</strain>
    </source>
</reference>
<dbReference type="EMBL" id="KV784358">
    <property type="protein sequence ID" value="OEU16490.1"/>
    <property type="molecule type" value="Genomic_DNA"/>
</dbReference>
<feature type="compositionally biased region" description="Acidic residues" evidence="1">
    <location>
        <begin position="12"/>
        <end position="22"/>
    </location>
</feature>
<evidence type="ECO:0000256" key="1">
    <source>
        <dbReference type="SAM" id="MobiDB-lite"/>
    </source>
</evidence>
<gene>
    <name evidence="3" type="ORF">FRACYDRAFT_239082</name>
</gene>
<name>A0A1E7FEA2_9STRA</name>
<feature type="compositionally biased region" description="Polar residues" evidence="1">
    <location>
        <begin position="49"/>
        <end position="59"/>
    </location>
</feature>
<keyword evidence="2" id="KW-0472">Membrane</keyword>
<feature type="compositionally biased region" description="Basic and acidic residues" evidence="1">
    <location>
        <begin position="87"/>
        <end position="97"/>
    </location>
</feature>
<feature type="transmembrane region" description="Helical" evidence="2">
    <location>
        <begin position="102"/>
        <end position="124"/>
    </location>
</feature>
<dbReference type="AlphaFoldDB" id="A0A1E7FEA2"/>
<organism evidence="3 4">
    <name type="scientific">Fragilariopsis cylindrus CCMP1102</name>
    <dbReference type="NCBI Taxonomy" id="635003"/>
    <lineage>
        <taxon>Eukaryota</taxon>
        <taxon>Sar</taxon>
        <taxon>Stramenopiles</taxon>
        <taxon>Ochrophyta</taxon>
        <taxon>Bacillariophyta</taxon>
        <taxon>Bacillariophyceae</taxon>
        <taxon>Bacillariophycidae</taxon>
        <taxon>Bacillariales</taxon>
        <taxon>Bacillariaceae</taxon>
        <taxon>Fragilariopsis</taxon>
    </lineage>
</organism>
<keyword evidence="4" id="KW-1185">Reference proteome</keyword>
<dbReference type="InParanoid" id="A0A1E7FEA2"/>
<feature type="region of interest" description="Disordered" evidence="1">
    <location>
        <begin position="1"/>
        <end position="97"/>
    </location>
</feature>
<protein>
    <submittedName>
        <fullName evidence="3">Uncharacterized protein</fullName>
    </submittedName>
</protein>
<evidence type="ECO:0000313" key="3">
    <source>
        <dbReference type="EMBL" id="OEU16490.1"/>
    </source>
</evidence>
<dbReference type="KEGG" id="fcy:FRACYDRAFT_239082"/>
<proteinExistence type="predicted"/>
<evidence type="ECO:0000256" key="2">
    <source>
        <dbReference type="SAM" id="Phobius"/>
    </source>
</evidence>
<accession>A0A1E7FEA2</accession>
<dbReference type="Proteomes" id="UP000095751">
    <property type="component" value="Unassembled WGS sequence"/>
</dbReference>